<evidence type="ECO:0000256" key="9">
    <source>
        <dbReference type="ARBA" id="ARBA00022842"/>
    </source>
</evidence>
<keyword evidence="7" id="KW-0479">Metal-binding</keyword>
<evidence type="ECO:0000256" key="2">
    <source>
        <dbReference type="ARBA" id="ARBA00001946"/>
    </source>
</evidence>
<keyword evidence="8" id="KW-0378">Hydrolase</keyword>
<evidence type="ECO:0000313" key="12">
    <source>
        <dbReference type="EMBL" id="GGC32590.1"/>
    </source>
</evidence>
<evidence type="ECO:0000313" key="13">
    <source>
        <dbReference type="Proteomes" id="UP000635885"/>
    </source>
</evidence>
<reference evidence="13" key="1">
    <citation type="journal article" date="2019" name="Int. J. Syst. Evol. Microbiol.">
        <title>The Global Catalogue of Microorganisms (GCM) 10K type strain sequencing project: providing services to taxonomists for standard genome sequencing and annotation.</title>
        <authorList>
            <consortium name="The Broad Institute Genomics Platform"/>
            <consortium name="The Broad Institute Genome Sequencing Center for Infectious Disease"/>
            <person name="Wu L."/>
            <person name="Ma J."/>
        </authorList>
    </citation>
    <scope>NUCLEOTIDE SEQUENCE [LARGE SCALE GENOMIC DNA]</scope>
    <source>
        <strain evidence="13">CGMCC 1.12479</strain>
    </source>
</reference>
<dbReference type="InterPro" id="IPR036412">
    <property type="entry name" value="HAD-like_sf"/>
</dbReference>
<sequence length="186" mass="20730">MQNYLSGMTEEIKNKAKEIRLIITDVDGVLTDGGIIYDDNQLEYKRFNVKDGLIVSHLRRNGILVGAITGRKSKVVEDRCEELNFDFHYHGIKDKGKKLKEILETLEIELSEVAYLGDDLIDLPILTQVGLSVCPADALPYIQDKVDLVSSLNGGQGVFREVGDIVLIAKGLLDGIIEKLVNHNHE</sequence>
<dbReference type="PANTHER" id="PTHR21485:SF6">
    <property type="entry name" value="N-ACYLNEURAMINATE CYTIDYLYLTRANSFERASE-RELATED"/>
    <property type="match status" value="1"/>
</dbReference>
<dbReference type="InterPro" id="IPR023214">
    <property type="entry name" value="HAD_sf"/>
</dbReference>
<dbReference type="Pfam" id="PF08282">
    <property type="entry name" value="Hydrolase_3"/>
    <property type="match status" value="1"/>
</dbReference>
<protein>
    <recommendedName>
        <fullName evidence="6">3-deoxy-D-manno-octulosonate 8-phosphate phosphatase KdsC</fullName>
        <ecNumber evidence="5">3.1.3.45</ecNumber>
    </recommendedName>
    <alternativeName>
        <fullName evidence="11">KDO 8-P phosphatase</fullName>
    </alternativeName>
</protein>
<comment type="caution">
    <text evidence="12">The sequence shown here is derived from an EMBL/GenBank/DDBJ whole genome shotgun (WGS) entry which is preliminary data.</text>
</comment>
<dbReference type="CDD" id="cd01630">
    <property type="entry name" value="HAD_KDO-like"/>
    <property type="match status" value="1"/>
</dbReference>
<dbReference type="PANTHER" id="PTHR21485">
    <property type="entry name" value="HAD SUPERFAMILY MEMBERS CMAS AND KDSC"/>
    <property type="match status" value="1"/>
</dbReference>
<dbReference type="RefSeq" id="WP_188440224.1">
    <property type="nucleotide sequence ID" value="NZ_BMFD01000003.1"/>
</dbReference>
<organism evidence="12 13">
    <name type="scientific">Belliella aquatica</name>
    <dbReference type="NCBI Taxonomy" id="1323734"/>
    <lineage>
        <taxon>Bacteria</taxon>
        <taxon>Pseudomonadati</taxon>
        <taxon>Bacteroidota</taxon>
        <taxon>Cytophagia</taxon>
        <taxon>Cytophagales</taxon>
        <taxon>Cyclobacteriaceae</taxon>
        <taxon>Belliella</taxon>
    </lineage>
</organism>
<evidence type="ECO:0000256" key="7">
    <source>
        <dbReference type="ARBA" id="ARBA00022723"/>
    </source>
</evidence>
<dbReference type="SFLD" id="SFLDS00003">
    <property type="entry name" value="Haloacid_Dehalogenase"/>
    <property type="match status" value="1"/>
</dbReference>
<proteinExistence type="inferred from homology"/>
<evidence type="ECO:0000256" key="1">
    <source>
        <dbReference type="ARBA" id="ARBA00000898"/>
    </source>
</evidence>
<evidence type="ECO:0000256" key="6">
    <source>
        <dbReference type="ARBA" id="ARBA00020092"/>
    </source>
</evidence>
<keyword evidence="10" id="KW-0448">Lipopolysaccharide biosynthesis</keyword>
<evidence type="ECO:0000256" key="4">
    <source>
        <dbReference type="ARBA" id="ARBA00011881"/>
    </source>
</evidence>
<dbReference type="SFLD" id="SFLDG01138">
    <property type="entry name" value="C1.6.2:_Deoxy-d-mannose-octulo"/>
    <property type="match status" value="1"/>
</dbReference>
<dbReference type="PIRSF" id="PIRSF006118">
    <property type="entry name" value="KDO8-P_Ptase"/>
    <property type="match status" value="1"/>
</dbReference>
<dbReference type="EMBL" id="BMFD01000003">
    <property type="protein sequence ID" value="GGC32590.1"/>
    <property type="molecule type" value="Genomic_DNA"/>
</dbReference>
<comment type="similarity">
    <text evidence="3">Belongs to the KdsC family.</text>
</comment>
<comment type="cofactor">
    <cofactor evidence="2">
        <name>Mg(2+)</name>
        <dbReference type="ChEBI" id="CHEBI:18420"/>
    </cofactor>
</comment>
<comment type="catalytic activity">
    <reaction evidence="1">
        <text>3-deoxy-alpha-D-manno-2-octulosonate-8-phosphate + H2O = 3-deoxy-alpha-D-manno-oct-2-ulosonate + phosphate</text>
        <dbReference type="Rhea" id="RHEA:11500"/>
        <dbReference type="ChEBI" id="CHEBI:15377"/>
        <dbReference type="ChEBI" id="CHEBI:43474"/>
        <dbReference type="ChEBI" id="CHEBI:85985"/>
        <dbReference type="ChEBI" id="CHEBI:85986"/>
        <dbReference type="EC" id="3.1.3.45"/>
    </reaction>
</comment>
<dbReference type="InterPro" id="IPR010023">
    <property type="entry name" value="KdsC_fam"/>
</dbReference>
<evidence type="ECO:0000256" key="5">
    <source>
        <dbReference type="ARBA" id="ARBA00013066"/>
    </source>
</evidence>
<gene>
    <name evidence="12" type="ORF">GCM10010993_09410</name>
</gene>
<dbReference type="SFLD" id="SFLDG01136">
    <property type="entry name" value="C1.6:_Phosphoserine_Phosphatas"/>
    <property type="match status" value="1"/>
</dbReference>
<accession>A0ABQ1LZU1</accession>
<dbReference type="NCBIfam" id="TIGR01670">
    <property type="entry name" value="KdsC-phosphatas"/>
    <property type="match status" value="1"/>
</dbReference>
<evidence type="ECO:0000256" key="11">
    <source>
        <dbReference type="ARBA" id="ARBA00031051"/>
    </source>
</evidence>
<keyword evidence="9" id="KW-0460">Magnesium</keyword>
<evidence type="ECO:0000256" key="10">
    <source>
        <dbReference type="ARBA" id="ARBA00022985"/>
    </source>
</evidence>
<comment type="subunit">
    <text evidence="4">Homotetramer.</text>
</comment>
<evidence type="ECO:0000256" key="3">
    <source>
        <dbReference type="ARBA" id="ARBA00005893"/>
    </source>
</evidence>
<keyword evidence="13" id="KW-1185">Reference proteome</keyword>
<dbReference type="InterPro" id="IPR050793">
    <property type="entry name" value="CMP-NeuNAc_synthase"/>
</dbReference>
<dbReference type="Gene3D" id="3.40.50.1000">
    <property type="entry name" value="HAD superfamily/HAD-like"/>
    <property type="match status" value="1"/>
</dbReference>
<dbReference type="SUPFAM" id="SSF56784">
    <property type="entry name" value="HAD-like"/>
    <property type="match status" value="1"/>
</dbReference>
<evidence type="ECO:0000256" key="8">
    <source>
        <dbReference type="ARBA" id="ARBA00022801"/>
    </source>
</evidence>
<dbReference type="Proteomes" id="UP000635885">
    <property type="component" value="Unassembled WGS sequence"/>
</dbReference>
<name>A0ABQ1LZU1_9BACT</name>
<dbReference type="EC" id="3.1.3.45" evidence="5"/>